<comment type="miscellaneous">
    <text evidence="14">Bacitracin is thought to be involved in the inhibition of peptidoglycan synthesis by sequestering undecaprenyl diphosphate, thereby reducing the pool of lipid carrier available.</text>
</comment>
<evidence type="ECO:0000256" key="1">
    <source>
        <dbReference type="ARBA" id="ARBA00004651"/>
    </source>
</evidence>
<keyword evidence="7 14" id="KW-0378">Hydrolase</keyword>
<dbReference type="AlphaFoldDB" id="A0A944CFE2"/>
<dbReference type="Pfam" id="PF02673">
    <property type="entry name" value="BacA"/>
    <property type="match status" value="1"/>
</dbReference>
<evidence type="ECO:0000256" key="3">
    <source>
        <dbReference type="ARBA" id="ARBA00012374"/>
    </source>
</evidence>
<dbReference type="HAMAP" id="MF_01006">
    <property type="entry name" value="Undec_diphosphatase"/>
    <property type="match status" value="1"/>
</dbReference>
<evidence type="ECO:0000313" key="15">
    <source>
        <dbReference type="EMBL" id="MBS8262376.1"/>
    </source>
</evidence>
<evidence type="ECO:0000256" key="13">
    <source>
        <dbReference type="ARBA" id="ARBA00047594"/>
    </source>
</evidence>
<evidence type="ECO:0000256" key="14">
    <source>
        <dbReference type="HAMAP-Rule" id="MF_01006"/>
    </source>
</evidence>
<evidence type="ECO:0000256" key="2">
    <source>
        <dbReference type="ARBA" id="ARBA00010621"/>
    </source>
</evidence>
<evidence type="ECO:0000256" key="9">
    <source>
        <dbReference type="ARBA" id="ARBA00023136"/>
    </source>
</evidence>
<comment type="function">
    <text evidence="14">Catalyzes the dephosphorylation of undecaprenyl diphosphate (UPP). Confers resistance to bacitracin.</text>
</comment>
<keyword evidence="9 14" id="KW-0472">Membrane</keyword>
<dbReference type="GO" id="GO:0009252">
    <property type="term" value="P:peptidoglycan biosynthetic process"/>
    <property type="evidence" value="ECO:0007669"/>
    <property type="project" value="UniProtKB-KW"/>
</dbReference>
<dbReference type="GO" id="GO:0046677">
    <property type="term" value="P:response to antibiotic"/>
    <property type="evidence" value="ECO:0007669"/>
    <property type="project" value="UniProtKB-UniRule"/>
</dbReference>
<dbReference type="NCBIfam" id="TIGR00753">
    <property type="entry name" value="undec_PP_bacA"/>
    <property type="match status" value="1"/>
</dbReference>
<dbReference type="InterPro" id="IPR003824">
    <property type="entry name" value="UppP"/>
</dbReference>
<feature type="transmembrane region" description="Helical" evidence="14">
    <location>
        <begin position="217"/>
        <end position="238"/>
    </location>
</feature>
<keyword evidence="6 14" id="KW-0812">Transmembrane</keyword>
<feature type="transmembrane region" description="Helical" evidence="14">
    <location>
        <begin position="184"/>
        <end position="205"/>
    </location>
</feature>
<dbReference type="GO" id="GO:0071555">
    <property type="term" value="P:cell wall organization"/>
    <property type="evidence" value="ECO:0007669"/>
    <property type="project" value="UniProtKB-KW"/>
</dbReference>
<evidence type="ECO:0000256" key="8">
    <source>
        <dbReference type="ARBA" id="ARBA00022989"/>
    </source>
</evidence>
<comment type="caution">
    <text evidence="15">The sequence shown here is derived from an EMBL/GenBank/DDBJ whole genome shotgun (WGS) entry which is preliminary data.</text>
</comment>
<evidence type="ECO:0000256" key="10">
    <source>
        <dbReference type="ARBA" id="ARBA00023251"/>
    </source>
</evidence>
<keyword evidence="14" id="KW-0133">Cell shape</keyword>
<feature type="transmembrane region" description="Helical" evidence="14">
    <location>
        <begin position="48"/>
        <end position="70"/>
    </location>
</feature>
<keyword evidence="14" id="KW-0961">Cell wall biogenesis/degradation</keyword>
<comment type="catalytic activity">
    <reaction evidence="13 14">
        <text>di-trans,octa-cis-undecaprenyl diphosphate + H2O = di-trans,octa-cis-undecaprenyl phosphate + phosphate + H(+)</text>
        <dbReference type="Rhea" id="RHEA:28094"/>
        <dbReference type="ChEBI" id="CHEBI:15377"/>
        <dbReference type="ChEBI" id="CHEBI:15378"/>
        <dbReference type="ChEBI" id="CHEBI:43474"/>
        <dbReference type="ChEBI" id="CHEBI:58405"/>
        <dbReference type="ChEBI" id="CHEBI:60392"/>
        <dbReference type="EC" id="3.6.1.27"/>
    </reaction>
</comment>
<evidence type="ECO:0000256" key="4">
    <source>
        <dbReference type="ARBA" id="ARBA00021581"/>
    </source>
</evidence>
<evidence type="ECO:0000256" key="5">
    <source>
        <dbReference type="ARBA" id="ARBA00022475"/>
    </source>
</evidence>
<keyword evidence="5 14" id="KW-1003">Cell membrane</keyword>
<dbReference type="NCBIfam" id="NF001390">
    <property type="entry name" value="PRK00281.1-4"/>
    <property type="match status" value="1"/>
</dbReference>
<dbReference type="GO" id="GO:0005886">
    <property type="term" value="C:plasma membrane"/>
    <property type="evidence" value="ECO:0007669"/>
    <property type="project" value="UniProtKB-SubCell"/>
</dbReference>
<name>A0A944CFE2_9HYPH</name>
<comment type="similarity">
    <text evidence="2 14">Belongs to the UppP family.</text>
</comment>
<comment type="subcellular location">
    <subcellularLocation>
        <location evidence="1 14">Cell membrane</location>
        <topology evidence="1 14">Multi-pass membrane protein</topology>
    </subcellularLocation>
</comment>
<feature type="transmembrane region" description="Helical" evidence="14">
    <location>
        <begin position="82"/>
        <end position="103"/>
    </location>
</feature>
<dbReference type="Proteomes" id="UP000705379">
    <property type="component" value="Unassembled WGS sequence"/>
</dbReference>
<sequence>MEEQTIINALILGIVEGLTEFIPVSSTGHILLLGHFLGFESTGKTFEVLIQLGAILAILTVYAARLWNLAMALPSDGKSRRFVFGIFLAFLPAAVIGVMAHGFIKTVLFESPALICTTLLVGGIILLWVDRLPLKPRYTDVMDYPLSLCFKIGLFQCLAMVPGVSRSGSTIAGSLLMGTDKRSAAEFSFFLAMPTMAGAFAYDLYKNRDVLSMNDAVIITIGFIASFVAGVFVVKGLLNFVTRHGFAPFAWWRIIVGLLGFMGLYYLG</sequence>
<keyword evidence="10 14" id="KW-0046">Antibiotic resistance</keyword>
<keyword evidence="14" id="KW-0573">Peptidoglycan synthesis</keyword>
<gene>
    <name evidence="14" type="primary">uppP</name>
    <name evidence="15" type="ORF">DYI23_19265</name>
</gene>
<evidence type="ECO:0000256" key="11">
    <source>
        <dbReference type="ARBA" id="ARBA00032707"/>
    </source>
</evidence>
<dbReference type="RefSeq" id="WP_213217656.1">
    <property type="nucleotide sequence ID" value="NZ_QTKU01000005.1"/>
</dbReference>
<protein>
    <recommendedName>
        <fullName evidence="4 14">Undecaprenyl-diphosphatase</fullName>
        <ecNumber evidence="3 14">3.6.1.27</ecNumber>
    </recommendedName>
    <alternativeName>
        <fullName evidence="12 14">Bacitracin resistance protein</fullName>
    </alternativeName>
    <alternativeName>
        <fullName evidence="11 14">Undecaprenyl pyrophosphate phosphatase</fullName>
    </alternativeName>
</protein>
<accession>A0A944CFE2</accession>
<reference evidence="15" key="1">
    <citation type="submission" date="2018-08" db="EMBL/GenBank/DDBJ databases">
        <authorList>
            <person name="Jin W."/>
            <person name="Wang H."/>
            <person name="Yang Y."/>
            <person name="Li M."/>
            <person name="Liu J."/>
        </authorList>
    </citation>
    <scope>NUCLEOTIDE SEQUENCE</scope>
    <source>
        <strain evidence="15">AESS21</strain>
    </source>
</reference>
<dbReference type="PANTHER" id="PTHR30622:SF3">
    <property type="entry name" value="UNDECAPRENYL-DIPHOSPHATASE"/>
    <property type="match status" value="1"/>
</dbReference>
<dbReference type="GO" id="GO:0008360">
    <property type="term" value="P:regulation of cell shape"/>
    <property type="evidence" value="ECO:0007669"/>
    <property type="project" value="UniProtKB-KW"/>
</dbReference>
<feature type="transmembrane region" description="Helical" evidence="14">
    <location>
        <begin position="109"/>
        <end position="129"/>
    </location>
</feature>
<evidence type="ECO:0000313" key="16">
    <source>
        <dbReference type="Proteomes" id="UP000705379"/>
    </source>
</evidence>
<reference evidence="15" key="2">
    <citation type="journal article" date="2021" name="Microorganisms">
        <title>Bacterial Dimethylsulfoniopropionate Biosynthesis in the East China Sea.</title>
        <authorList>
            <person name="Liu J."/>
            <person name="Zhang Y."/>
            <person name="Liu J."/>
            <person name="Zhong H."/>
            <person name="Williams B.T."/>
            <person name="Zheng Y."/>
            <person name="Curson A.R.J."/>
            <person name="Sun C."/>
            <person name="Sun H."/>
            <person name="Song D."/>
            <person name="Wagner Mackenzie B."/>
            <person name="Bermejo Martinez A."/>
            <person name="Todd J.D."/>
            <person name="Zhang X.H."/>
        </authorList>
    </citation>
    <scope>NUCLEOTIDE SEQUENCE</scope>
    <source>
        <strain evidence="15">AESS21</strain>
    </source>
</reference>
<dbReference type="PANTHER" id="PTHR30622">
    <property type="entry name" value="UNDECAPRENYL-DIPHOSPHATASE"/>
    <property type="match status" value="1"/>
</dbReference>
<dbReference type="NCBIfam" id="NF001389">
    <property type="entry name" value="PRK00281.1-2"/>
    <property type="match status" value="1"/>
</dbReference>
<proteinExistence type="inferred from homology"/>
<evidence type="ECO:0000256" key="12">
    <source>
        <dbReference type="ARBA" id="ARBA00032932"/>
    </source>
</evidence>
<feature type="transmembrane region" description="Helical" evidence="14">
    <location>
        <begin position="250"/>
        <end position="267"/>
    </location>
</feature>
<dbReference type="EMBL" id="QTKU01000005">
    <property type="protein sequence ID" value="MBS8262376.1"/>
    <property type="molecule type" value="Genomic_DNA"/>
</dbReference>
<evidence type="ECO:0000256" key="6">
    <source>
        <dbReference type="ARBA" id="ARBA00022692"/>
    </source>
</evidence>
<organism evidence="15 16">
    <name type="scientific">Roseibium polysiphoniae</name>
    <dbReference type="NCBI Taxonomy" id="2571221"/>
    <lineage>
        <taxon>Bacteria</taxon>
        <taxon>Pseudomonadati</taxon>
        <taxon>Pseudomonadota</taxon>
        <taxon>Alphaproteobacteria</taxon>
        <taxon>Hyphomicrobiales</taxon>
        <taxon>Stappiaceae</taxon>
        <taxon>Roseibium</taxon>
    </lineage>
</organism>
<dbReference type="EC" id="3.6.1.27" evidence="3 14"/>
<keyword evidence="8 14" id="KW-1133">Transmembrane helix</keyword>
<dbReference type="GO" id="GO:0050380">
    <property type="term" value="F:undecaprenyl-diphosphatase activity"/>
    <property type="evidence" value="ECO:0007669"/>
    <property type="project" value="UniProtKB-UniRule"/>
</dbReference>
<evidence type="ECO:0000256" key="7">
    <source>
        <dbReference type="ARBA" id="ARBA00022801"/>
    </source>
</evidence>